<feature type="transmembrane region" description="Helical" evidence="1">
    <location>
        <begin position="7"/>
        <end position="29"/>
    </location>
</feature>
<gene>
    <name evidence="3" type="ORF">HNY73_017892</name>
</gene>
<dbReference type="PROSITE" id="PS00455">
    <property type="entry name" value="AMP_BINDING"/>
    <property type="match status" value="1"/>
</dbReference>
<dbReference type="Proteomes" id="UP000807504">
    <property type="component" value="Unassembled WGS sequence"/>
</dbReference>
<dbReference type="GO" id="GO:0030729">
    <property type="term" value="F:acetoacetate-CoA ligase activity"/>
    <property type="evidence" value="ECO:0007669"/>
    <property type="project" value="TreeGrafter"/>
</dbReference>
<keyword evidence="1" id="KW-0812">Transmembrane</keyword>
<dbReference type="PANTHER" id="PTHR42921">
    <property type="entry name" value="ACETOACETYL-COA SYNTHETASE"/>
    <property type="match status" value="1"/>
</dbReference>
<name>A0A8T0EC84_ARGBR</name>
<protein>
    <submittedName>
        <fullName evidence="3">Acetoacetyl-CoA synthetase like protein</fullName>
    </submittedName>
</protein>
<dbReference type="InterPro" id="IPR020845">
    <property type="entry name" value="AMP-binding_CS"/>
</dbReference>
<feature type="domain" description="AMP-dependent synthetase/ligase" evidence="2">
    <location>
        <begin position="1"/>
        <end position="332"/>
    </location>
</feature>
<organism evidence="3 4">
    <name type="scientific">Argiope bruennichi</name>
    <name type="common">Wasp spider</name>
    <name type="synonym">Aranea bruennichi</name>
    <dbReference type="NCBI Taxonomy" id="94029"/>
    <lineage>
        <taxon>Eukaryota</taxon>
        <taxon>Metazoa</taxon>
        <taxon>Ecdysozoa</taxon>
        <taxon>Arthropoda</taxon>
        <taxon>Chelicerata</taxon>
        <taxon>Arachnida</taxon>
        <taxon>Araneae</taxon>
        <taxon>Araneomorphae</taxon>
        <taxon>Entelegynae</taxon>
        <taxon>Araneoidea</taxon>
        <taxon>Araneidae</taxon>
        <taxon>Argiope</taxon>
    </lineage>
</organism>
<reference evidence="3" key="1">
    <citation type="journal article" date="2020" name="bioRxiv">
        <title>Chromosome-level reference genome of the European wasp spider Argiope bruennichi: a resource for studies on range expansion and evolutionary adaptation.</title>
        <authorList>
            <person name="Sheffer M.M."/>
            <person name="Hoppe A."/>
            <person name="Krehenwinkel H."/>
            <person name="Uhl G."/>
            <person name="Kuss A.W."/>
            <person name="Jensen L."/>
            <person name="Jensen C."/>
            <person name="Gillespie R.G."/>
            <person name="Hoff K.J."/>
            <person name="Prost S."/>
        </authorList>
    </citation>
    <scope>NUCLEOTIDE SEQUENCE</scope>
</reference>
<dbReference type="Gene3D" id="3.40.50.12780">
    <property type="entry name" value="N-terminal domain of ligase-like"/>
    <property type="match status" value="1"/>
</dbReference>
<proteinExistence type="predicted"/>
<evidence type="ECO:0000259" key="2">
    <source>
        <dbReference type="Pfam" id="PF00501"/>
    </source>
</evidence>
<sequence>MSNRKEAIIAMIAVVSIGAIWTGALPLLGAKAVLNRFKQVEPKIYLTIDSIPHERKRIDMLPKIKEITEGLPTLTKVIIVPSKEDSHSKDISDIKNSCFLDEFLQLGTEKDGSVPPMKFEQVDFTHPVFIIYTSGTTGLPKAIVHGTGFILAIFRDFSMHLDGGEDSVWFSSSPVGWVSWNCYACLLFFGARTVLFEGSAFFLSPTHFWDLIDEHKMTHLFIPTSVLDEYQKRGYIPTKNHSLDSLKVFLVGGTVAKPQIYDFVYEKVKKNVLFASSFGSTETIGSGFIADVTLPVHKGEIPAFSLGVSVETVDDNGRTLWVGERGRIVIKKKPIRIWLSLWKDKDNSLYREKYFSKYPVILINLFFHSDETLKQRGCRFGSSEIYNVVDTFPEIREGYSFSDELVSKIREAIARELTIRHVPDVILEIKDIPYNINGKKLEIIVKKIIK</sequence>
<dbReference type="InterPro" id="IPR042099">
    <property type="entry name" value="ANL_N_sf"/>
</dbReference>
<evidence type="ECO:0000313" key="3">
    <source>
        <dbReference type="EMBL" id="KAF8770347.1"/>
    </source>
</evidence>
<dbReference type="AlphaFoldDB" id="A0A8T0EC84"/>
<dbReference type="SUPFAM" id="SSF56801">
    <property type="entry name" value="Acetyl-CoA synthetase-like"/>
    <property type="match status" value="1"/>
</dbReference>
<reference evidence="3" key="2">
    <citation type="submission" date="2020-06" db="EMBL/GenBank/DDBJ databases">
        <authorList>
            <person name="Sheffer M."/>
        </authorList>
    </citation>
    <scope>NUCLEOTIDE SEQUENCE</scope>
</reference>
<keyword evidence="1" id="KW-0472">Membrane</keyword>
<dbReference type="PANTHER" id="PTHR42921:SF1">
    <property type="entry name" value="ACETOACETYL-COA SYNTHETASE"/>
    <property type="match status" value="1"/>
</dbReference>
<keyword evidence="4" id="KW-1185">Reference proteome</keyword>
<evidence type="ECO:0000256" key="1">
    <source>
        <dbReference type="SAM" id="Phobius"/>
    </source>
</evidence>
<comment type="caution">
    <text evidence="3">The sequence shown here is derived from an EMBL/GenBank/DDBJ whole genome shotgun (WGS) entry which is preliminary data.</text>
</comment>
<accession>A0A8T0EC84</accession>
<evidence type="ECO:0000313" key="4">
    <source>
        <dbReference type="Proteomes" id="UP000807504"/>
    </source>
</evidence>
<dbReference type="EMBL" id="JABXBU010002228">
    <property type="protein sequence ID" value="KAF8770347.1"/>
    <property type="molecule type" value="Genomic_DNA"/>
</dbReference>
<keyword evidence="1" id="KW-1133">Transmembrane helix</keyword>
<dbReference type="Pfam" id="PF00501">
    <property type="entry name" value="AMP-binding"/>
    <property type="match status" value="1"/>
</dbReference>
<dbReference type="InterPro" id="IPR000873">
    <property type="entry name" value="AMP-dep_synth/lig_dom"/>
</dbReference>